<feature type="binding site" evidence="5">
    <location>
        <position position="143"/>
    </location>
    <ligand>
        <name>S-methyl-5'-thioadenosine</name>
        <dbReference type="ChEBI" id="CHEBI:17509"/>
    </ligand>
</feature>
<dbReference type="HAMAP" id="MF_00198">
    <property type="entry name" value="Spermidine_synth"/>
    <property type="match status" value="1"/>
</dbReference>
<dbReference type="Pfam" id="PF01564">
    <property type="entry name" value="Spermine_synth"/>
    <property type="match status" value="1"/>
</dbReference>
<dbReference type="PROSITE" id="PS01330">
    <property type="entry name" value="PABS_1"/>
    <property type="match status" value="1"/>
</dbReference>
<evidence type="ECO:0000256" key="3">
    <source>
        <dbReference type="ARBA" id="ARBA00023066"/>
    </source>
</evidence>
<comment type="similarity">
    <text evidence="1 5">Belongs to the spermidine/spermine synthase family.</text>
</comment>
<dbReference type="GO" id="GO:0008295">
    <property type="term" value="P:spermidine biosynthetic process"/>
    <property type="evidence" value="ECO:0007669"/>
    <property type="project" value="UniProtKB-UniRule"/>
</dbReference>
<reference evidence="8 9" key="1">
    <citation type="submission" date="2019-09" db="EMBL/GenBank/DDBJ databases">
        <title>Isolation of a novel species in the genus Cupriavidus from patients with sepsis using whole genome sequencing.</title>
        <authorList>
            <person name="Kweon O.J."/>
            <person name="Lee M.-K."/>
        </authorList>
    </citation>
    <scope>NUCLEOTIDE SEQUENCE [LARGE SCALE GENOMIC DNA]</scope>
    <source>
        <strain evidence="8 9">MKL-01</strain>
    </source>
</reference>
<dbReference type="RefSeq" id="WP_150082146.1">
    <property type="nucleotide sequence ID" value="NZ_VWRN01000010.1"/>
</dbReference>
<dbReference type="InterPro" id="IPR030373">
    <property type="entry name" value="PABS_CS"/>
</dbReference>
<comment type="catalytic activity">
    <reaction evidence="5">
        <text>S-adenosyl 3-(methylsulfanyl)propylamine + putrescine = S-methyl-5'-thioadenosine + spermidine + H(+)</text>
        <dbReference type="Rhea" id="RHEA:12721"/>
        <dbReference type="ChEBI" id="CHEBI:15378"/>
        <dbReference type="ChEBI" id="CHEBI:17509"/>
        <dbReference type="ChEBI" id="CHEBI:57443"/>
        <dbReference type="ChEBI" id="CHEBI:57834"/>
        <dbReference type="ChEBI" id="CHEBI:326268"/>
        <dbReference type="EC" id="2.5.1.16"/>
    </reaction>
</comment>
<dbReference type="EC" id="2.5.1.16" evidence="5"/>
<dbReference type="Proteomes" id="UP000324324">
    <property type="component" value="Unassembled WGS sequence"/>
</dbReference>
<evidence type="ECO:0000256" key="1">
    <source>
        <dbReference type="ARBA" id="ARBA00007867"/>
    </source>
</evidence>
<keyword evidence="3 5" id="KW-0745">Spermidine biosynthesis</keyword>
<evidence type="ECO:0000313" key="8">
    <source>
        <dbReference type="EMBL" id="KAA6131184.1"/>
    </source>
</evidence>
<keyword evidence="4 5" id="KW-0620">Polyamine biosynthesis</keyword>
<sequence>MRSAHQHIEIGEHPLFGRVFRLDGRIMSAEADAFIQHEVMVHPMAMAHGSPASALVIGGGDGGSARELLRLPGMREVVVAELDAEVVRLARRWLPRIHHGAFDDPRVTLEIGDGLAVMEALRDSGRRFDLLVFDLTEADDGSPAAALFGARGLQAAHDCLAPGGAMSLHLGPPFHRPDTARLLWRRLGDHFRLVQPMTVAIPVYGALWAIAVASDTLDVRAADPAMLAARLADWQLDGALRCYHAGLHAALFALPRHLQPLFDGGATSA</sequence>
<dbReference type="UniPathway" id="UPA00248">
    <property type="reaction ID" value="UER00314"/>
</dbReference>
<accession>A0A5M8BDW9</accession>
<feature type="binding site" evidence="5">
    <location>
        <begin position="113"/>
        <end position="114"/>
    </location>
    <ligand>
        <name>S-methyl-5'-thioadenosine</name>
        <dbReference type="ChEBI" id="CHEBI:17509"/>
    </ligand>
</feature>
<feature type="binding site" evidence="5">
    <location>
        <position position="81"/>
    </location>
    <ligand>
        <name>S-methyl-5'-thioadenosine</name>
        <dbReference type="ChEBI" id="CHEBI:17509"/>
    </ligand>
</feature>
<evidence type="ECO:0000313" key="9">
    <source>
        <dbReference type="Proteomes" id="UP000324324"/>
    </source>
</evidence>
<feature type="binding site" evidence="5">
    <location>
        <position position="61"/>
    </location>
    <ligand>
        <name>spermidine</name>
        <dbReference type="ChEBI" id="CHEBI:57834"/>
    </ligand>
</feature>
<dbReference type="SUPFAM" id="SSF53335">
    <property type="entry name" value="S-adenosyl-L-methionine-dependent methyltransferases"/>
    <property type="match status" value="1"/>
</dbReference>
<comment type="pathway">
    <text evidence="5">Amine and polyamine biosynthesis; spermidine biosynthesis; spermidine from putrescine: step 1/1.</text>
</comment>
<feature type="binding site" evidence="5">
    <location>
        <position position="6"/>
    </location>
    <ligand>
        <name>S-methyl-5'-thioadenosine</name>
        <dbReference type="ChEBI" id="CHEBI:17509"/>
    </ligand>
</feature>
<gene>
    <name evidence="5" type="primary">speE</name>
    <name evidence="8" type="ORF">F1599_02635</name>
</gene>
<dbReference type="GO" id="GO:0004766">
    <property type="term" value="F:spermidine synthase activity"/>
    <property type="evidence" value="ECO:0007669"/>
    <property type="project" value="UniProtKB-UniRule"/>
</dbReference>
<dbReference type="InterPro" id="IPR029063">
    <property type="entry name" value="SAM-dependent_MTases_sf"/>
</dbReference>
<dbReference type="InterPro" id="IPR001045">
    <property type="entry name" value="Spermi_synthase"/>
</dbReference>
<dbReference type="EMBL" id="VWRN01000010">
    <property type="protein sequence ID" value="KAA6131184.1"/>
    <property type="molecule type" value="Genomic_DNA"/>
</dbReference>
<feature type="binding site" evidence="5">
    <location>
        <position position="37"/>
    </location>
    <ligand>
        <name>spermidine</name>
        <dbReference type="ChEBI" id="CHEBI:57834"/>
    </ligand>
</feature>
<comment type="subunit">
    <text evidence="5">Homodimer or homotetramer.</text>
</comment>
<evidence type="ECO:0000256" key="5">
    <source>
        <dbReference type="HAMAP-Rule" id="MF_00198"/>
    </source>
</evidence>
<protein>
    <recommendedName>
        <fullName evidence="5">Polyamine aminopropyltransferase</fullName>
    </recommendedName>
    <alternativeName>
        <fullName evidence="5">Putrescine aminopropyltransferase</fullName>
        <shortName evidence="5">PAPT</shortName>
    </alternativeName>
    <alternativeName>
        <fullName evidence="5">Spermidine synthase</fullName>
        <shortName evidence="5">SPDS</shortName>
        <shortName evidence="5">SPDSY</shortName>
        <ecNumber evidence="5">2.5.1.16</ecNumber>
    </alternativeName>
</protein>
<dbReference type="PROSITE" id="PS51006">
    <property type="entry name" value="PABS_2"/>
    <property type="match status" value="1"/>
</dbReference>
<organism evidence="8 9">
    <name type="scientific">Cupriavidus cauae</name>
    <dbReference type="NCBI Taxonomy" id="2608999"/>
    <lineage>
        <taxon>Bacteria</taxon>
        <taxon>Pseudomonadati</taxon>
        <taxon>Pseudomonadota</taxon>
        <taxon>Betaproteobacteria</taxon>
        <taxon>Burkholderiales</taxon>
        <taxon>Burkholderiaceae</taxon>
        <taxon>Cupriavidus</taxon>
    </lineage>
</organism>
<dbReference type="AlphaFoldDB" id="A0A5M8BDW9"/>
<keyword evidence="9" id="KW-1185">Reference proteome</keyword>
<evidence type="ECO:0000256" key="2">
    <source>
        <dbReference type="ARBA" id="ARBA00022679"/>
    </source>
</evidence>
<keyword evidence="2 5" id="KW-0808">Transferase</keyword>
<comment type="caution">
    <text evidence="5">Lacks conserved residue(s) required for the propagation of feature annotation.</text>
</comment>
<comment type="caution">
    <text evidence="8">The sequence shown here is derived from an EMBL/GenBank/DDBJ whole genome shotgun (WGS) entry which is preliminary data.</text>
</comment>
<evidence type="ECO:0000256" key="6">
    <source>
        <dbReference type="PROSITE-ProRule" id="PRU00354"/>
    </source>
</evidence>
<evidence type="ECO:0000259" key="7">
    <source>
        <dbReference type="PROSITE" id="PS51006"/>
    </source>
</evidence>
<dbReference type="Gene3D" id="3.40.50.150">
    <property type="entry name" value="Vaccinia Virus protein VP39"/>
    <property type="match status" value="1"/>
</dbReference>
<dbReference type="PANTHER" id="PTHR43317:SF3">
    <property type="entry name" value="BLR2883 PROTEIN"/>
    <property type="match status" value="1"/>
</dbReference>
<dbReference type="PANTHER" id="PTHR43317">
    <property type="entry name" value="THERMOSPERMINE SYNTHASE ACAULIS5"/>
    <property type="match status" value="1"/>
</dbReference>
<dbReference type="CDD" id="cd02440">
    <property type="entry name" value="AdoMet_MTases"/>
    <property type="match status" value="1"/>
</dbReference>
<feature type="domain" description="PABS" evidence="7">
    <location>
        <begin position="1"/>
        <end position="215"/>
    </location>
</feature>
<feature type="active site" description="Proton acceptor" evidence="5 6">
    <location>
        <position position="134"/>
    </location>
</feature>
<proteinExistence type="inferred from homology"/>
<name>A0A5M8BDW9_9BURK</name>
<dbReference type="InterPro" id="IPR030374">
    <property type="entry name" value="PABS"/>
</dbReference>
<evidence type="ECO:0000256" key="4">
    <source>
        <dbReference type="ARBA" id="ARBA00023115"/>
    </source>
</evidence>
<comment type="function">
    <text evidence="5">Catalyzes the irreversible transfer of a propylamine group from the amino donor S-adenosylmethioninamine (decarboxy-AdoMet) to putrescine (1,4-diaminobutane) to yield spermidine.</text>
</comment>